<keyword evidence="3 6" id="KW-0812">Transmembrane</keyword>
<evidence type="ECO:0000256" key="2">
    <source>
        <dbReference type="ARBA" id="ARBA00009565"/>
    </source>
</evidence>
<name>A0AAN9H8D5_9TELE</name>
<evidence type="ECO:0000256" key="5">
    <source>
        <dbReference type="ARBA" id="ARBA00023136"/>
    </source>
</evidence>
<protein>
    <recommendedName>
        <fullName evidence="9">Transmembrane protein 176A</fullName>
    </recommendedName>
</protein>
<comment type="caution">
    <text evidence="7">The sequence shown here is derived from an EMBL/GenBank/DDBJ whole genome shotgun (WGS) entry which is preliminary data.</text>
</comment>
<sequence>MSMTVSQGEGLTVITVSSNPKSKWPVLCQILRLLCCSPVCSVSQNMKGKLTNIHTALGIVQMIVGVLNIVVGIMFICLGLYWSMYRMAMGPFWLGSMFFVTGIVCILAAKFPTSCLLVIGMILNVVCAALAITGVALYSVDLANDHAGYYYYCPENYNSYSGYGGYGGYDRYDRYQTPTPEDRSKTETCLYYKNLIEMAFRGLDILMIVSSVLQLCVNISFCVLTGKTLCKKDEDAKDPELYKPLLEDAAAAPAC</sequence>
<comment type="subcellular location">
    <subcellularLocation>
        <location evidence="1">Membrane</location>
        <topology evidence="1">Multi-pass membrane protein</topology>
    </subcellularLocation>
</comment>
<evidence type="ECO:0000256" key="3">
    <source>
        <dbReference type="ARBA" id="ARBA00022692"/>
    </source>
</evidence>
<feature type="transmembrane region" description="Helical" evidence="6">
    <location>
        <begin position="116"/>
        <end position="140"/>
    </location>
</feature>
<organism evidence="7 8">
    <name type="scientific">Phoxinus phoxinus</name>
    <name type="common">Eurasian minnow</name>
    <dbReference type="NCBI Taxonomy" id="58324"/>
    <lineage>
        <taxon>Eukaryota</taxon>
        <taxon>Metazoa</taxon>
        <taxon>Chordata</taxon>
        <taxon>Craniata</taxon>
        <taxon>Vertebrata</taxon>
        <taxon>Euteleostomi</taxon>
        <taxon>Actinopterygii</taxon>
        <taxon>Neopterygii</taxon>
        <taxon>Teleostei</taxon>
        <taxon>Ostariophysi</taxon>
        <taxon>Cypriniformes</taxon>
        <taxon>Leuciscidae</taxon>
        <taxon>Phoxininae</taxon>
        <taxon>Phoxinus</taxon>
    </lineage>
</organism>
<feature type="transmembrane region" description="Helical" evidence="6">
    <location>
        <begin position="205"/>
        <end position="224"/>
    </location>
</feature>
<accession>A0AAN9H8D5</accession>
<proteinExistence type="inferred from homology"/>
<dbReference type="PANTHER" id="PTHR23320:SF125">
    <property type="entry name" value="TRANSMEMBRANE PROTEIN 176L.1-RELATED"/>
    <property type="match status" value="1"/>
</dbReference>
<keyword evidence="5 6" id="KW-0472">Membrane</keyword>
<keyword evidence="8" id="KW-1185">Reference proteome</keyword>
<evidence type="ECO:0008006" key="9">
    <source>
        <dbReference type="Google" id="ProtNLM"/>
    </source>
</evidence>
<dbReference type="Pfam" id="PF04103">
    <property type="entry name" value="CD20"/>
    <property type="match status" value="1"/>
</dbReference>
<keyword evidence="4 6" id="KW-1133">Transmembrane helix</keyword>
<gene>
    <name evidence="7" type="ORF">R3I93_009447</name>
</gene>
<dbReference type="PANTHER" id="PTHR23320">
    <property type="entry name" value="MEMBRANE-SPANNING 4-DOMAINS SUBFAMILY A MS4A -RELATED"/>
    <property type="match status" value="1"/>
</dbReference>
<evidence type="ECO:0000256" key="1">
    <source>
        <dbReference type="ARBA" id="ARBA00004141"/>
    </source>
</evidence>
<feature type="transmembrane region" description="Helical" evidence="6">
    <location>
        <begin position="56"/>
        <end position="82"/>
    </location>
</feature>
<dbReference type="GO" id="GO:0016020">
    <property type="term" value="C:membrane"/>
    <property type="evidence" value="ECO:0007669"/>
    <property type="project" value="UniProtKB-SubCell"/>
</dbReference>
<reference evidence="7 8" key="1">
    <citation type="submission" date="2024-02" db="EMBL/GenBank/DDBJ databases">
        <title>Chromosome-level genome assembly of the Eurasian Minnow (Phoxinus phoxinus).</title>
        <authorList>
            <person name="Oriowo T.O."/>
            <person name="Martin S."/>
            <person name="Stange M."/>
            <person name="Chrysostomakis Y."/>
            <person name="Brown T."/>
            <person name="Winkler S."/>
            <person name="Kukowka S."/>
            <person name="Myers E.W."/>
            <person name="Bohne A."/>
        </authorList>
    </citation>
    <scope>NUCLEOTIDE SEQUENCE [LARGE SCALE GENOMIC DNA]</scope>
    <source>
        <strain evidence="7">ZFMK-TIS-60720</strain>
        <tissue evidence="7">Whole Organism</tissue>
    </source>
</reference>
<evidence type="ECO:0000256" key="6">
    <source>
        <dbReference type="SAM" id="Phobius"/>
    </source>
</evidence>
<evidence type="ECO:0000313" key="8">
    <source>
        <dbReference type="Proteomes" id="UP001364617"/>
    </source>
</evidence>
<dbReference type="Proteomes" id="UP001364617">
    <property type="component" value="Unassembled WGS sequence"/>
</dbReference>
<dbReference type="EMBL" id="JAYKXH010000009">
    <property type="protein sequence ID" value="KAK7158240.1"/>
    <property type="molecule type" value="Genomic_DNA"/>
</dbReference>
<dbReference type="InterPro" id="IPR030417">
    <property type="entry name" value="MS4A"/>
</dbReference>
<feature type="transmembrane region" description="Helical" evidence="6">
    <location>
        <begin position="88"/>
        <end position="109"/>
    </location>
</feature>
<evidence type="ECO:0000256" key="4">
    <source>
        <dbReference type="ARBA" id="ARBA00022989"/>
    </source>
</evidence>
<evidence type="ECO:0000313" key="7">
    <source>
        <dbReference type="EMBL" id="KAK7158240.1"/>
    </source>
</evidence>
<comment type="similarity">
    <text evidence="2">Belongs to the MS4A family.</text>
</comment>
<dbReference type="AlphaFoldDB" id="A0AAN9H8D5"/>
<dbReference type="InterPro" id="IPR007237">
    <property type="entry name" value="CD20-like"/>
</dbReference>